<dbReference type="Proteomes" id="UP000828390">
    <property type="component" value="Unassembled WGS sequence"/>
</dbReference>
<dbReference type="AlphaFoldDB" id="A0A9D4L6F1"/>
<reference evidence="2" key="1">
    <citation type="journal article" date="2019" name="bioRxiv">
        <title>The Genome of the Zebra Mussel, Dreissena polymorpha: A Resource for Invasive Species Research.</title>
        <authorList>
            <person name="McCartney M.A."/>
            <person name="Auch B."/>
            <person name="Kono T."/>
            <person name="Mallez S."/>
            <person name="Zhang Y."/>
            <person name="Obille A."/>
            <person name="Becker A."/>
            <person name="Abrahante J.E."/>
            <person name="Garbe J."/>
            <person name="Badalamenti J.P."/>
            <person name="Herman A."/>
            <person name="Mangelson H."/>
            <person name="Liachko I."/>
            <person name="Sullivan S."/>
            <person name="Sone E.D."/>
            <person name="Koren S."/>
            <person name="Silverstein K.A.T."/>
            <person name="Beckman K.B."/>
            <person name="Gohl D.M."/>
        </authorList>
    </citation>
    <scope>NUCLEOTIDE SEQUENCE</scope>
    <source>
        <strain evidence="2">Duluth1</strain>
        <tissue evidence="2">Whole animal</tissue>
    </source>
</reference>
<comment type="caution">
    <text evidence="2">The sequence shown here is derived from an EMBL/GenBank/DDBJ whole genome shotgun (WGS) entry which is preliminary data.</text>
</comment>
<gene>
    <name evidence="2" type="ORF">DPMN_093801</name>
</gene>
<protein>
    <submittedName>
        <fullName evidence="2">Uncharacterized protein</fullName>
    </submittedName>
</protein>
<evidence type="ECO:0000313" key="2">
    <source>
        <dbReference type="EMBL" id="KAH3851321.1"/>
    </source>
</evidence>
<dbReference type="EMBL" id="JAIWYP010000003">
    <property type="protein sequence ID" value="KAH3851321.1"/>
    <property type="molecule type" value="Genomic_DNA"/>
</dbReference>
<keyword evidence="3" id="KW-1185">Reference proteome</keyword>
<reference evidence="2" key="2">
    <citation type="submission" date="2020-11" db="EMBL/GenBank/DDBJ databases">
        <authorList>
            <person name="McCartney M.A."/>
            <person name="Auch B."/>
            <person name="Kono T."/>
            <person name="Mallez S."/>
            <person name="Becker A."/>
            <person name="Gohl D.M."/>
            <person name="Silverstein K.A.T."/>
            <person name="Koren S."/>
            <person name="Bechman K.B."/>
            <person name="Herman A."/>
            <person name="Abrahante J.E."/>
            <person name="Garbe J."/>
        </authorList>
    </citation>
    <scope>NUCLEOTIDE SEQUENCE</scope>
    <source>
        <strain evidence="2">Duluth1</strain>
        <tissue evidence="2">Whole animal</tissue>
    </source>
</reference>
<evidence type="ECO:0000313" key="3">
    <source>
        <dbReference type="Proteomes" id="UP000828390"/>
    </source>
</evidence>
<sequence>MTTNKPSPQAVGPSASKAQTSAELPKFAKIVYDTKKTESYVKAAHVAKHSLETASSFQMKMLLMIGGSWLAMGSLMALNWEGEHGFKKCFQFGSSSHSSHH</sequence>
<feature type="region of interest" description="Disordered" evidence="1">
    <location>
        <begin position="1"/>
        <end position="20"/>
    </location>
</feature>
<organism evidence="2 3">
    <name type="scientific">Dreissena polymorpha</name>
    <name type="common">Zebra mussel</name>
    <name type="synonym">Mytilus polymorpha</name>
    <dbReference type="NCBI Taxonomy" id="45954"/>
    <lineage>
        <taxon>Eukaryota</taxon>
        <taxon>Metazoa</taxon>
        <taxon>Spiralia</taxon>
        <taxon>Lophotrochozoa</taxon>
        <taxon>Mollusca</taxon>
        <taxon>Bivalvia</taxon>
        <taxon>Autobranchia</taxon>
        <taxon>Heteroconchia</taxon>
        <taxon>Euheterodonta</taxon>
        <taxon>Imparidentia</taxon>
        <taxon>Neoheterodontei</taxon>
        <taxon>Myida</taxon>
        <taxon>Dreissenoidea</taxon>
        <taxon>Dreissenidae</taxon>
        <taxon>Dreissena</taxon>
    </lineage>
</organism>
<evidence type="ECO:0000256" key="1">
    <source>
        <dbReference type="SAM" id="MobiDB-lite"/>
    </source>
</evidence>
<proteinExistence type="predicted"/>
<accession>A0A9D4L6F1</accession>
<name>A0A9D4L6F1_DREPO</name>